<comment type="caution">
    <text evidence="1">The sequence shown here is derived from an EMBL/GenBank/DDBJ whole genome shotgun (WGS) entry which is preliminary data.</text>
</comment>
<dbReference type="Gene3D" id="3.40.50.150">
    <property type="entry name" value="Vaccinia Virus protein VP39"/>
    <property type="match status" value="1"/>
</dbReference>
<evidence type="ECO:0008006" key="3">
    <source>
        <dbReference type="Google" id="ProtNLM"/>
    </source>
</evidence>
<dbReference type="Pfam" id="PF13489">
    <property type="entry name" value="Methyltransf_23"/>
    <property type="match status" value="1"/>
</dbReference>
<accession>A0A1E8FG45</accession>
<dbReference type="RefSeq" id="WP_070176316.1">
    <property type="nucleotide sequence ID" value="NZ_BMJR01000012.1"/>
</dbReference>
<organism evidence="1 2">
    <name type="scientific">Alteromonas lipolytica</name>
    <dbReference type="NCBI Taxonomy" id="1856405"/>
    <lineage>
        <taxon>Bacteria</taxon>
        <taxon>Pseudomonadati</taxon>
        <taxon>Pseudomonadota</taxon>
        <taxon>Gammaproteobacteria</taxon>
        <taxon>Alteromonadales</taxon>
        <taxon>Alteromonadaceae</taxon>
        <taxon>Alteromonas/Salinimonas group</taxon>
        <taxon>Alteromonas</taxon>
    </lineage>
</organism>
<gene>
    <name evidence="1" type="ORF">BFC17_17555</name>
</gene>
<dbReference type="STRING" id="1856405.BFC17_17555"/>
<name>A0A1E8FG45_9ALTE</name>
<dbReference type="SUPFAM" id="SSF53335">
    <property type="entry name" value="S-adenosyl-L-methionine-dependent methyltransferases"/>
    <property type="match status" value="1"/>
</dbReference>
<keyword evidence="2" id="KW-1185">Reference proteome</keyword>
<sequence length="425" mass="49486">MHWQAYTFVTAVKDAFPNYFSFSNVVEFGSAIVNYSVRNIFDNSERYYGLDLAEHHGVDIIYNGADIFLGKEYDVAISCECFEHNPFYEKTFDNMLAHVKPGGLVIFTCASTGRPEHGISLHNPEQSPGTSTIGMEYYKNLTENDFDKRLLDSSFREYRFFYNDDSHDLYFIGLSKCTNTSEDYLKNFQKISDTVDIVRSLGIDISRIWERKPDKETTDRITSAIASLPSVCITEILLENLIQRLLKNLDDTQLQFYINIFRKFIEIDRTKNVKTFESLYLLYKTKRLYSDAHDVISLSFRLNRDQISFYYTFESLTNLDFVSSAEKFLNQNILHLFKKCPDWMKSSIILRICNKSLNITLPPLYLSKLLENNENDIYTIGVVARYFNYLNRVDEAKLLYSKLDISSIDKSLSWVQSDMKKLGLI</sequence>
<protein>
    <recommendedName>
        <fullName evidence="3">Methyltransferase type 11 domain-containing protein</fullName>
    </recommendedName>
</protein>
<reference evidence="1 2" key="1">
    <citation type="submission" date="2016-09" db="EMBL/GenBank/DDBJ databases">
        <title>Alteromonas lipolytica, a new species isolated from sea water.</title>
        <authorList>
            <person name="Wu Y.-H."/>
            <person name="Cheng H."/>
            <person name="Xu X.-W."/>
        </authorList>
    </citation>
    <scope>NUCLEOTIDE SEQUENCE [LARGE SCALE GENOMIC DNA]</scope>
    <source>
        <strain evidence="1 2">JW12</strain>
    </source>
</reference>
<dbReference type="OrthoDB" id="6493506at2"/>
<evidence type="ECO:0000313" key="1">
    <source>
        <dbReference type="EMBL" id="OFI34443.1"/>
    </source>
</evidence>
<dbReference type="InterPro" id="IPR029063">
    <property type="entry name" value="SAM-dependent_MTases_sf"/>
</dbReference>
<dbReference type="Proteomes" id="UP000176037">
    <property type="component" value="Unassembled WGS sequence"/>
</dbReference>
<proteinExistence type="predicted"/>
<dbReference type="EMBL" id="MJIC01000011">
    <property type="protein sequence ID" value="OFI34443.1"/>
    <property type="molecule type" value="Genomic_DNA"/>
</dbReference>
<dbReference type="AlphaFoldDB" id="A0A1E8FG45"/>
<evidence type="ECO:0000313" key="2">
    <source>
        <dbReference type="Proteomes" id="UP000176037"/>
    </source>
</evidence>